<dbReference type="InterPro" id="IPR003613">
    <property type="entry name" value="Ubox_domain"/>
</dbReference>
<dbReference type="SUPFAM" id="SSF57850">
    <property type="entry name" value="RING/U-box"/>
    <property type="match status" value="1"/>
</dbReference>
<feature type="domain" description="U-box" evidence="11">
    <location>
        <begin position="314"/>
        <end position="388"/>
    </location>
</feature>
<evidence type="ECO:0000256" key="5">
    <source>
        <dbReference type="ARBA" id="ARBA00022786"/>
    </source>
</evidence>
<dbReference type="GO" id="GO:0030018">
    <property type="term" value="C:Z disc"/>
    <property type="evidence" value="ECO:0007669"/>
    <property type="project" value="TreeGrafter"/>
</dbReference>
<evidence type="ECO:0000256" key="9">
    <source>
        <dbReference type="PROSITE-ProRule" id="PRU00339"/>
    </source>
</evidence>
<evidence type="ECO:0000256" key="1">
    <source>
        <dbReference type="ARBA" id="ARBA00000900"/>
    </source>
</evidence>
<accession>A0AAV2TG23</accession>
<dbReference type="AlphaFoldDB" id="A0AAV2TG23"/>
<evidence type="ECO:0000256" key="7">
    <source>
        <dbReference type="ARBA" id="ARBA00044534"/>
    </source>
</evidence>
<dbReference type="InterPro" id="IPR011990">
    <property type="entry name" value="TPR-like_helical_dom_sf"/>
</dbReference>
<comment type="catalytic activity">
    <reaction evidence="1">
        <text>S-ubiquitinyl-[E2 ubiquitin-conjugating enzyme]-L-cysteine + [acceptor protein]-L-lysine = [E2 ubiquitin-conjugating enzyme]-L-cysteine + N(6)-ubiquitinyl-[acceptor protein]-L-lysine.</text>
        <dbReference type="EC" id="2.3.2.27"/>
    </reaction>
</comment>
<dbReference type="PANTHER" id="PTHR46803:SF2">
    <property type="entry name" value="E3 UBIQUITIN-PROTEIN LIGASE CHIP"/>
    <property type="match status" value="1"/>
</dbReference>
<dbReference type="GO" id="GO:0071218">
    <property type="term" value="P:cellular response to misfolded protein"/>
    <property type="evidence" value="ECO:0007669"/>
    <property type="project" value="TreeGrafter"/>
</dbReference>
<dbReference type="SUPFAM" id="SSF48452">
    <property type="entry name" value="TPR-like"/>
    <property type="match status" value="1"/>
</dbReference>
<comment type="caution">
    <text evidence="12">The sequence shown here is derived from an EMBL/GenBank/DDBJ whole genome shotgun (WGS) entry which is preliminary data.</text>
</comment>
<keyword evidence="3" id="KW-0808">Transferase</keyword>
<keyword evidence="4" id="KW-0677">Repeat</keyword>
<dbReference type="GO" id="GO:0045862">
    <property type="term" value="P:positive regulation of proteolysis"/>
    <property type="evidence" value="ECO:0007669"/>
    <property type="project" value="TreeGrafter"/>
</dbReference>
<dbReference type="PROSITE" id="PS50005">
    <property type="entry name" value="TPR"/>
    <property type="match status" value="2"/>
</dbReference>
<dbReference type="GO" id="GO:0006515">
    <property type="term" value="P:protein quality control for misfolded or incompletely synthesized proteins"/>
    <property type="evidence" value="ECO:0007669"/>
    <property type="project" value="TreeGrafter"/>
</dbReference>
<name>A0AAV2TG23_CALDB</name>
<evidence type="ECO:0000256" key="2">
    <source>
        <dbReference type="ARBA" id="ARBA00012483"/>
    </source>
</evidence>
<dbReference type="InterPro" id="IPR019734">
    <property type="entry name" value="TPR_rpt"/>
</dbReference>
<evidence type="ECO:0000256" key="10">
    <source>
        <dbReference type="SAM" id="MobiDB-lite"/>
    </source>
</evidence>
<dbReference type="InterPro" id="IPR045202">
    <property type="entry name" value="CHIP_RING-Ubox"/>
</dbReference>
<dbReference type="EMBL" id="CAXLJL010000256">
    <property type="protein sequence ID" value="CAL5135242.1"/>
    <property type="molecule type" value="Genomic_DNA"/>
</dbReference>
<keyword evidence="6 9" id="KW-0802">TPR repeat</keyword>
<feature type="region of interest" description="Disordered" evidence="10">
    <location>
        <begin position="197"/>
        <end position="240"/>
    </location>
</feature>
<dbReference type="Pfam" id="PF04564">
    <property type="entry name" value="U-box"/>
    <property type="match status" value="1"/>
</dbReference>
<feature type="repeat" description="TPR" evidence="9">
    <location>
        <begin position="39"/>
        <end position="72"/>
    </location>
</feature>
<evidence type="ECO:0000256" key="4">
    <source>
        <dbReference type="ARBA" id="ARBA00022737"/>
    </source>
</evidence>
<dbReference type="InterPro" id="IPR013083">
    <property type="entry name" value="Znf_RING/FYVE/PHD"/>
</dbReference>
<proteinExistence type="predicted"/>
<reference evidence="12" key="1">
    <citation type="submission" date="2024-06" db="EMBL/GenBank/DDBJ databases">
        <authorList>
            <person name="Liu X."/>
            <person name="Lenzi L."/>
            <person name="Haldenby T S."/>
            <person name="Uol C."/>
        </authorList>
    </citation>
    <scope>NUCLEOTIDE SEQUENCE</scope>
</reference>
<dbReference type="EC" id="2.3.2.27" evidence="2"/>
<dbReference type="Pfam" id="PF18391">
    <property type="entry name" value="CHIP_TPR_N"/>
    <property type="match status" value="1"/>
</dbReference>
<evidence type="ECO:0000256" key="6">
    <source>
        <dbReference type="ARBA" id="ARBA00022803"/>
    </source>
</evidence>
<gene>
    <name evidence="12" type="ORF">CDAUBV1_LOCUS9415</name>
</gene>
<dbReference type="Proteomes" id="UP001497525">
    <property type="component" value="Unassembled WGS sequence"/>
</dbReference>
<organism evidence="12 13">
    <name type="scientific">Calicophoron daubneyi</name>
    <name type="common">Rumen fluke</name>
    <name type="synonym">Paramphistomum daubneyi</name>
    <dbReference type="NCBI Taxonomy" id="300641"/>
    <lineage>
        <taxon>Eukaryota</taxon>
        <taxon>Metazoa</taxon>
        <taxon>Spiralia</taxon>
        <taxon>Lophotrochozoa</taxon>
        <taxon>Platyhelminthes</taxon>
        <taxon>Trematoda</taxon>
        <taxon>Digenea</taxon>
        <taxon>Plagiorchiida</taxon>
        <taxon>Pronocephalata</taxon>
        <taxon>Paramphistomoidea</taxon>
        <taxon>Paramphistomidae</taxon>
        <taxon>Calicophoron</taxon>
    </lineage>
</organism>
<dbReference type="PANTHER" id="PTHR46803">
    <property type="entry name" value="E3 UBIQUITIN-PROTEIN LIGASE CHIP"/>
    <property type="match status" value="1"/>
</dbReference>
<keyword evidence="5" id="KW-0833">Ubl conjugation pathway</keyword>
<dbReference type="Gene3D" id="3.30.40.10">
    <property type="entry name" value="Zinc/RING finger domain, C3HC4 (zinc finger)"/>
    <property type="match status" value="1"/>
</dbReference>
<dbReference type="InterPro" id="IPR041312">
    <property type="entry name" value="CHIP_TPR_N"/>
</dbReference>
<feature type="repeat" description="TPR" evidence="9">
    <location>
        <begin position="73"/>
        <end position="106"/>
    </location>
</feature>
<dbReference type="CDD" id="cd16654">
    <property type="entry name" value="RING-Ubox_CHIP"/>
    <property type="match status" value="1"/>
</dbReference>
<dbReference type="GO" id="GO:0000209">
    <property type="term" value="P:protein polyubiquitination"/>
    <property type="evidence" value="ECO:0007669"/>
    <property type="project" value="TreeGrafter"/>
</dbReference>
<dbReference type="SMART" id="SM00028">
    <property type="entry name" value="TPR"/>
    <property type="match status" value="3"/>
</dbReference>
<evidence type="ECO:0000256" key="3">
    <source>
        <dbReference type="ARBA" id="ARBA00022679"/>
    </source>
</evidence>
<evidence type="ECO:0000256" key="8">
    <source>
        <dbReference type="ARBA" id="ARBA00044543"/>
    </source>
</evidence>
<dbReference type="GO" id="GO:0043161">
    <property type="term" value="P:proteasome-mediated ubiquitin-dependent protein catabolic process"/>
    <property type="evidence" value="ECO:0007669"/>
    <property type="project" value="TreeGrafter"/>
</dbReference>
<dbReference type="Gene3D" id="6.10.140.2020">
    <property type="match status" value="2"/>
</dbReference>
<dbReference type="GO" id="GO:0061630">
    <property type="term" value="F:ubiquitin protein ligase activity"/>
    <property type="evidence" value="ECO:0007669"/>
    <property type="project" value="UniProtKB-EC"/>
</dbReference>
<evidence type="ECO:0000313" key="12">
    <source>
        <dbReference type="EMBL" id="CAL5135242.1"/>
    </source>
</evidence>
<dbReference type="Pfam" id="PF12895">
    <property type="entry name" value="ANAPC3"/>
    <property type="match status" value="1"/>
</dbReference>
<feature type="compositionally biased region" description="Polar residues" evidence="10">
    <location>
        <begin position="222"/>
        <end position="234"/>
    </location>
</feature>
<evidence type="ECO:0000259" key="11">
    <source>
        <dbReference type="PROSITE" id="PS51698"/>
    </source>
</evidence>
<evidence type="ECO:0000313" key="13">
    <source>
        <dbReference type="Proteomes" id="UP001497525"/>
    </source>
</evidence>
<sequence>MFRLYDSSTGFHPFDTLDTQPSTSQPSKMENIDTSHLPHQTLKDIGNRLFASGQFQEAVRYYTYAITKQPNISSYYSNRALSYVQMQEYAKALPDCRRSIELDESNLKAYFFAGQAYLGLGQWEEALTKLVHAHSLALEQHRNFGDEITSVIRLAKRKRFEAAEEKRMQEEIALQVYLNNLILQDTERQRQAILSANSRGSVQSAPPNSSSLSVPDYRKNGLLNSDNLSTSPQSVPEVVPAHCPSELSSCPDAMTASSSVQVHAVEKEPVPTGNSPLSAEVQQQLSELSAKAQKRIAELNDLFAQVDARRQAREVPEYLCGRISFELMLDPVITPSGITYDRRSILAHLRKVGHFDPLTRQPLTENQLIPNLSMKEVVHAFLEQNPWAENY</sequence>
<dbReference type="GO" id="GO:0051087">
    <property type="term" value="F:protein-folding chaperone binding"/>
    <property type="evidence" value="ECO:0007669"/>
    <property type="project" value="TreeGrafter"/>
</dbReference>
<dbReference type="PROSITE" id="PS51698">
    <property type="entry name" value="U_BOX"/>
    <property type="match status" value="1"/>
</dbReference>
<dbReference type="FunFam" id="3.30.40.10:FF:000124">
    <property type="entry name" value="STIP1 homology and U box-containing protein 1"/>
    <property type="match status" value="1"/>
</dbReference>
<dbReference type="Gene3D" id="1.25.40.10">
    <property type="entry name" value="Tetratricopeptide repeat domain"/>
    <property type="match status" value="1"/>
</dbReference>
<feature type="compositionally biased region" description="Polar residues" evidence="10">
    <location>
        <begin position="197"/>
        <end position="213"/>
    </location>
</feature>
<protein>
    <recommendedName>
        <fullName evidence="7">E3 ubiquitin-protein ligase CHIP</fullName>
        <ecNumber evidence="2">2.3.2.27</ecNumber>
    </recommendedName>
    <alternativeName>
        <fullName evidence="8">RING-type E3 ubiquitin transferase CHIP</fullName>
    </alternativeName>
</protein>
<dbReference type="SMART" id="SM00504">
    <property type="entry name" value="Ubox"/>
    <property type="match status" value="1"/>
</dbReference>